<evidence type="ECO:0000313" key="3">
    <source>
        <dbReference type="Proteomes" id="UP000683310"/>
    </source>
</evidence>
<evidence type="ECO:0000313" key="2">
    <source>
        <dbReference type="EMBL" id="QVI20197.1"/>
    </source>
</evidence>
<reference evidence="2 3" key="1">
    <citation type="submission" date="2021-04" db="EMBL/GenBank/DDBJ databases">
        <title>Nocardia tengchongensis.</title>
        <authorList>
            <person name="Zhuang k."/>
            <person name="Ran Y."/>
            <person name="Li W."/>
        </authorList>
    </citation>
    <scope>NUCLEOTIDE SEQUENCE [LARGE SCALE GENOMIC DNA]</scope>
    <source>
        <strain evidence="2 3">CFH S0057</strain>
    </source>
</reference>
<dbReference type="GO" id="GO:0004519">
    <property type="term" value="F:endonuclease activity"/>
    <property type="evidence" value="ECO:0007669"/>
    <property type="project" value="UniProtKB-KW"/>
</dbReference>
<dbReference type="CDD" id="cd00085">
    <property type="entry name" value="HNHc"/>
    <property type="match status" value="1"/>
</dbReference>
<keyword evidence="2" id="KW-0378">Hydrolase</keyword>
<keyword evidence="2" id="KW-0540">Nuclease</keyword>
<gene>
    <name evidence="2" type="ORF">KHQ06_28840</name>
</gene>
<feature type="domain" description="HNH" evidence="1">
    <location>
        <begin position="37"/>
        <end position="83"/>
    </location>
</feature>
<name>A0ABX8CJQ1_9NOCA</name>
<sequence length="114" mass="13258">MRWLKAWLSGEQSGTTLDSKPDHRIRQALVQLRGQACEECGWDRVNPVSKRVPLHVDHITGDRARNRPAELRLLCPNCHSLTTNYQHLNNPEVAPIRKDPGRRYRETWLRSTQP</sequence>
<keyword evidence="3" id="KW-1185">Reference proteome</keyword>
<accession>A0ABX8CJQ1</accession>
<dbReference type="Proteomes" id="UP000683310">
    <property type="component" value="Chromosome"/>
</dbReference>
<evidence type="ECO:0000259" key="1">
    <source>
        <dbReference type="Pfam" id="PF01844"/>
    </source>
</evidence>
<dbReference type="InterPro" id="IPR002711">
    <property type="entry name" value="HNH"/>
</dbReference>
<protein>
    <submittedName>
        <fullName evidence="2">HNH endonuclease</fullName>
    </submittedName>
</protein>
<proteinExistence type="predicted"/>
<dbReference type="Pfam" id="PF01844">
    <property type="entry name" value="HNH"/>
    <property type="match status" value="1"/>
</dbReference>
<dbReference type="EMBL" id="CP074371">
    <property type="protein sequence ID" value="QVI20197.1"/>
    <property type="molecule type" value="Genomic_DNA"/>
</dbReference>
<keyword evidence="2" id="KW-0255">Endonuclease</keyword>
<dbReference type="InterPro" id="IPR003615">
    <property type="entry name" value="HNH_nuc"/>
</dbReference>
<organism evidence="2 3">
    <name type="scientific">Nocardia tengchongensis</name>
    <dbReference type="NCBI Taxonomy" id="2055889"/>
    <lineage>
        <taxon>Bacteria</taxon>
        <taxon>Bacillati</taxon>
        <taxon>Actinomycetota</taxon>
        <taxon>Actinomycetes</taxon>
        <taxon>Mycobacteriales</taxon>
        <taxon>Nocardiaceae</taxon>
        <taxon>Nocardia</taxon>
    </lineage>
</organism>